<name>A0A379HLL6_9HYPH</name>
<evidence type="ECO:0000313" key="3">
    <source>
        <dbReference type="Proteomes" id="UP000255000"/>
    </source>
</evidence>
<reference evidence="2 3" key="1">
    <citation type="submission" date="2018-06" db="EMBL/GenBank/DDBJ databases">
        <authorList>
            <consortium name="Pathogen Informatics"/>
            <person name="Doyle S."/>
        </authorList>
    </citation>
    <scope>NUCLEOTIDE SEQUENCE [LARGE SCALE GENOMIC DNA]</scope>
    <source>
        <strain evidence="2 3">NCTC13350</strain>
    </source>
</reference>
<dbReference type="OrthoDB" id="2664633at2"/>
<evidence type="ECO:0000256" key="1">
    <source>
        <dbReference type="SAM" id="MobiDB-lite"/>
    </source>
</evidence>
<sequence length="501" mass="53008">MATVTPGTLELSDQRQDLASLNRDAGAAHVSVEAYDIARLKARQEGAAALSQLLNGLTGDLSAEIGLKDGDPAKAALHAAAGAAVAAVAGTDIGTGAAAGLAQELIGAAVNDVLMSNPQLTQAQRNALSQWAAAALGSVIGGASGAAAALDADRFNRQLHMAEADLIRANAARYAVEQGYCESIAACDEGTVGRAAGELTLQALRQTDLTGENLPHNQAAAAFLAGIAPRGLIPGLCAPGSALCQQRWFEAVLYDEYKDSTINRQFFAYASDLYRLASNFYNQHHLTPDDLGYRLGQTVQGIDSIRQVMANGDRTMLPWELFTALAGGFGGPFAARLKAPKPQSPGTVATGGQGDKSGGGGTGRSPWTQVSSDARAVVRDIEAHSGVQMPSSQREHLAGELRQFDHTYVATRDTYQALQREYNRQRNNLKRDWELNTGQKWPKTENGVDFQAHHVIPQQYGGPNQWWNLHPVPGGSAHQGGVHGVGSPTSTAFPQHPPRSR</sequence>
<dbReference type="EMBL" id="UGSK01000002">
    <property type="protein sequence ID" value="SUC82812.1"/>
    <property type="molecule type" value="Genomic_DNA"/>
</dbReference>
<feature type="region of interest" description="Disordered" evidence="1">
    <location>
        <begin position="472"/>
        <end position="501"/>
    </location>
</feature>
<feature type="region of interest" description="Disordered" evidence="1">
    <location>
        <begin position="336"/>
        <end position="373"/>
    </location>
</feature>
<protein>
    <recommendedName>
        <fullName evidence="4">HNH endonuclease</fullName>
    </recommendedName>
</protein>
<dbReference type="RefSeq" id="WP_147290476.1">
    <property type="nucleotide sequence ID" value="NZ_UGSK01000002.1"/>
</dbReference>
<evidence type="ECO:0008006" key="4">
    <source>
        <dbReference type="Google" id="ProtNLM"/>
    </source>
</evidence>
<gene>
    <name evidence="2" type="ORF">NCTC13350_04305</name>
</gene>
<proteinExistence type="predicted"/>
<dbReference type="Proteomes" id="UP000255000">
    <property type="component" value="Unassembled WGS sequence"/>
</dbReference>
<feature type="compositionally biased region" description="Gly residues" evidence="1">
    <location>
        <begin position="349"/>
        <end position="363"/>
    </location>
</feature>
<organism evidence="2 3">
    <name type="scientific">Pannonibacter phragmitetus</name>
    <dbReference type="NCBI Taxonomy" id="121719"/>
    <lineage>
        <taxon>Bacteria</taxon>
        <taxon>Pseudomonadati</taxon>
        <taxon>Pseudomonadota</taxon>
        <taxon>Alphaproteobacteria</taxon>
        <taxon>Hyphomicrobiales</taxon>
        <taxon>Stappiaceae</taxon>
        <taxon>Pannonibacter</taxon>
    </lineage>
</organism>
<dbReference type="AlphaFoldDB" id="A0A379HLL6"/>
<evidence type="ECO:0000313" key="2">
    <source>
        <dbReference type="EMBL" id="SUC82812.1"/>
    </source>
</evidence>
<accession>A0A379HLL6</accession>